<dbReference type="RefSeq" id="WP_135571422.1">
    <property type="nucleotide sequence ID" value="NZ_RQGK01000019.1"/>
</dbReference>
<gene>
    <name evidence="1" type="ORF">EHQ83_01295</name>
</gene>
<dbReference type="InterPro" id="IPR011458">
    <property type="entry name" value="DUF1564"/>
</dbReference>
<dbReference type="Pfam" id="PF07600">
    <property type="entry name" value="DUF1564"/>
    <property type="match status" value="1"/>
</dbReference>
<reference evidence="1 2" key="1">
    <citation type="journal article" date="2019" name="PLoS Negl. Trop. Dis.">
        <title>Revisiting the worldwide diversity of Leptospira species in the environment.</title>
        <authorList>
            <person name="Vincent A.T."/>
            <person name="Schiettekatte O."/>
            <person name="Bourhy P."/>
            <person name="Veyrier F.J."/>
            <person name="Picardeau M."/>
        </authorList>
    </citation>
    <scope>NUCLEOTIDE SEQUENCE [LARGE SCALE GENOMIC DNA]</scope>
    <source>
        <strain evidence="1 2">201702445</strain>
    </source>
</reference>
<evidence type="ECO:0000313" key="1">
    <source>
        <dbReference type="EMBL" id="TGL89572.1"/>
    </source>
</evidence>
<dbReference type="AlphaFoldDB" id="A0A6N4R1I7"/>
<organism evidence="1 2">
    <name type="scientific">Leptospira yasudae</name>
    <dbReference type="NCBI Taxonomy" id="2202201"/>
    <lineage>
        <taxon>Bacteria</taxon>
        <taxon>Pseudomonadati</taxon>
        <taxon>Spirochaetota</taxon>
        <taxon>Spirochaetia</taxon>
        <taxon>Leptospirales</taxon>
        <taxon>Leptospiraceae</taxon>
        <taxon>Leptospira</taxon>
    </lineage>
</organism>
<dbReference type="EMBL" id="RQGM01000006">
    <property type="protein sequence ID" value="TGL89572.1"/>
    <property type="molecule type" value="Genomic_DNA"/>
</dbReference>
<sequence>MGILSLNTDREIRSTLQNGRTETVTLLIPEETILRLGEKNLRILSKRIPILLSTYGKYLTAVSRLGKKADRTLYQRSSGKSRMRRINVRIDPGSWTLFGALAQAHGVSRCYLFHYLLLIEELKVGDSIVRTMNEGVPTFHGYYSYILHLDLPNNRITRRLHCIPNGEFYALNYTEWFPD</sequence>
<name>A0A6N4R1I7_9LEPT</name>
<protein>
    <submittedName>
        <fullName evidence="1">DUF1564 domain-containing protein</fullName>
    </submittedName>
</protein>
<comment type="caution">
    <text evidence="1">The sequence shown here is derived from an EMBL/GenBank/DDBJ whole genome shotgun (WGS) entry which is preliminary data.</text>
</comment>
<proteinExistence type="predicted"/>
<dbReference type="Proteomes" id="UP000297613">
    <property type="component" value="Unassembled WGS sequence"/>
</dbReference>
<evidence type="ECO:0000313" key="2">
    <source>
        <dbReference type="Proteomes" id="UP000297613"/>
    </source>
</evidence>
<accession>A0A6N4R1I7</accession>